<dbReference type="PROSITE" id="PS50111">
    <property type="entry name" value="CHEMOTAXIS_TRANSDUC_2"/>
    <property type="match status" value="1"/>
</dbReference>
<dbReference type="PANTHER" id="PTHR32089">
    <property type="entry name" value="METHYL-ACCEPTING CHEMOTAXIS PROTEIN MCPB"/>
    <property type="match status" value="1"/>
</dbReference>
<dbReference type="SMART" id="SM00283">
    <property type="entry name" value="MA"/>
    <property type="match status" value="1"/>
</dbReference>
<dbReference type="InterPro" id="IPR004089">
    <property type="entry name" value="MCPsignal_dom"/>
</dbReference>
<keyword evidence="3 5" id="KW-0807">Transducer</keyword>
<keyword evidence="10" id="KW-1185">Reference proteome</keyword>
<name>A0A6N6MQZ7_9HYPH</name>
<dbReference type="RefSeq" id="WP_150964359.1">
    <property type="nucleotide sequence ID" value="NZ_VZZJ01000011.1"/>
</dbReference>
<evidence type="ECO:0000256" key="5">
    <source>
        <dbReference type="PROSITE-ProRule" id="PRU00284"/>
    </source>
</evidence>
<dbReference type="AlphaFoldDB" id="A0A6N6MQZ7"/>
<keyword evidence="2" id="KW-1003">Cell membrane</keyword>
<feature type="transmembrane region" description="Helical" evidence="6">
    <location>
        <begin position="12"/>
        <end position="33"/>
    </location>
</feature>
<dbReference type="GO" id="GO:0005886">
    <property type="term" value="C:plasma membrane"/>
    <property type="evidence" value="ECO:0007669"/>
    <property type="project" value="UniProtKB-SubCell"/>
</dbReference>
<organism evidence="9 10">
    <name type="scientific">Methylobacterium planeticum</name>
    <dbReference type="NCBI Taxonomy" id="2615211"/>
    <lineage>
        <taxon>Bacteria</taxon>
        <taxon>Pseudomonadati</taxon>
        <taxon>Pseudomonadota</taxon>
        <taxon>Alphaproteobacteria</taxon>
        <taxon>Hyphomicrobiales</taxon>
        <taxon>Methylobacteriaceae</taxon>
        <taxon>Methylobacterium</taxon>
    </lineage>
</organism>
<feature type="transmembrane region" description="Helical" evidence="6">
    <location>
        <begin position="39"/>
        <end position="58"/>
    </location>
</feature>
<dbReference type="GO" id="GO:0007165">
    <property type="term" value="P:signal transduction"/>
    <property type="evidence" value="ECO:0007669"/>
    <property type="project" value="UniProtKB-KW"/>
</dbReference>
<dbReference type="SUPFAM" id="SSF58104">
    <property type="entry name" value="Methyl-accepting chemotaxis protein (MCP) signaling domain"/>
    <property type="match status" value="1"/>
</dbReference>
<gene>
    <name evidence="9" type="ORF">F6X51_14355</name>
</gene>
<dbReference type="PRINTS" id="PR00260">
    <property type="entry name" value="CHEMTRNSDUCR"/>
</dbReference>
<proteinExistence type="inferred from homology"/>
<protein>
    <submittedName>
        <fullName evidence="9">Chemotaxis protein</fullName>
    </submittedName>
</protein>
<dbReference type="PROSITE" id="PS50192">
    <property type="entry name" value="T_SNARE"/>
    <property type="match status" value="1"/>
</dbReference>
<evidence type="ECO:0000256" key="4">
    <source>
        <dbReference type="ARBA" id="ARBA00029447"/>
    </source>
</evidence>
<evidence type="ECO:0000313" key="9">
    <source>
        <dbReference type="EMBL" id="KAB1072784.1"/>
    </source>
</evidence>
<accession>A0A6N6MQZ7</accession>
<comment type="similarity">
    <text evidence="4">Belongs to the methyl-accepting chemotaxis (MCP) protein family.</text>
</comment>
<dbReference type="Pfam" id="PF00015">
    <property type="entry name" value="MCPsignal"/>
    <property type="match status" value="1"/>
</dbReference>
<dbReference type="GO" id="GO:0006935">
    <property type="term" value="P:chemotaxis"/>
    <property type="evidence" value="ECO:0007669"/>
    <property type="project" value="InterPro"/>
</dbReference>
<evidence type="ECO:0000313" key="10">
    <source>
        <dbReference type="Proteomes" id="UP000441523"/>
    </source>
</evidence>
<dbReference type="Proteomes" id="UP000441523">
    <property type="component" value="Unassembled WGS sequence"/>
</dbReference>
<evidence type="ECO:0000256" key="1">
    <source>
        <dbReference type="ARBA" id="ARBA00004429"/>
    </source>
</evidence>
<dbReference type="GO" id="GO:0004888">
    <property type="term" value="F:transmembrane signaling receptor activity"/>
    <property type="evidence" value="ECO:0007669"/>
    <property type="project" value="InterPro"/>
</dbReference>
<comment type="subcellular location">
    <subcellularLocation>
        <location evidence="1">Cell inner membrane</location>
        <topology evidence="1">Multi-pass membrane protein</topology>
    </subcellularLocation>
</comment>
<feature type="domain" description="Methyl-accepting transducer" evidence="7">
    <location>
        <begin position="232"/>
        <end position="468"/>
    </location>
</feature>
<keyword evidence="6" id="KW-0812">Transmembrane</keyword>
<dbReference type="Gene3D" id="1.10.287.950">
    <property type="entry name" value="Methyl-accepting chemotaxis protein"/>
    <property type="match status" value="1"/>
</dbReference>
<dbReference type="InterPro" id="IPR000727">
    <property type="entry name" value="T_SNARE_dom"/>
</dbReference>
<dbReference type="PANTHER" id="PTHR32089:SF112">
    <property type="entry name" value="LYSOZYME-LIKE PROTEIN-RELATED"/>
    <property type="match status" value="1"/>
</dbReference>
<evidence type="ECO:0000259" key="7">
    <source>
        <dbReference type="PROSITE" id="PS50111"/>
    </source>
</evidence>
<keyword evidence="2" id="KW-0997">Cell inner membrane</keyword>
<dbReference type="InterPro" id="IPR004090">
    <property type="entry name" value="Chemotax_Me-accpt_rcpt"/>
</dbReference>
<comment type="caution">
    <text evidence="9">The sequence shown here is derived from an EMBL/GenBank/DDBJ whole genome shotgun (WGS) entry which is preliminary data.</text>
</comment>
<feature type="transmembrane region" description="Helical" evidence="6">
    <location>
        <begin position="97"/>
        <end position="123"/>
    </location>
</feature>
<keyword evidence="6" id="KW-1133">Transmembrane helix</keyword>
<keyword evidence="6" id="KW-0472">Membrane</keyword>
<evidence type="ECO:0000256" key="2">
    <source>
        <dbReference type="ARBA" id="ARBA00022519"/>
    </source>
</evidence>
<evidence type="ECO:0000256" key="3">
    <source>
        <dbReference type="ARBA" id="ARBA00023224"/>
    </source>
</evidence>
<dbReference type="EMBL" id="VZZJ01000011">
    <property type="protein sequence ID" value="KAB1072784.1"/>
    <property type="molecule type" value="Genomic_DNA"/>
</dbReference>
<feature type="transmembrane region" description="Helical" evidence="6">
    <location>
        <begin position="65"/>
        <end position="85"/>
    </location>
</feature>
<feature type="domain" description="T-SNARE coiled-coil homology" evidence="8">
    <location>
        <begin position="384"/>
        <end position="446"/>
    </location>
</feature>
<reference evidence="9 10" key="1">
    <citation type="submission" date="2019-09" db="EMBL/GenBank/DDBJ databases">
        <title>YIM 132548 draft genome.</title>
        <authorList>
            <person name="Jiang L."/>
        </authorList>
    </citation>
    <scope>NUCLEOTIDE SEQUENCE [LARGE SCALE GENOMIC DNA]</scope>
    <source>
        <strain evidence="9 10">YIM 132548</strain>
    </source>
</reference>
<sequence length="488" mass="50003">MRHLDGLRTSFARFLILLLWGHVLIVAGADAILTRGLPAQAPIVAAICLAGIVTVFWLRDPVGTATRLVSALALVGMAAVLLVVFTDHPWQIDLHLYFFACLAVLVGWCDWRVILAATLATALHHLSLDLVMPALVFPGADLDVARVVLHAVIVLIEAGVLIWTCRTIAQAFVTLAASEHEAQMQLGRASSAEQDAERARATVEVTRREGVEHVVRTFEATVLNVIGLVSSSASELQAMARTMTATAATAASQSATVASAAEEAAGNVGTVAAAAEELGASVREIGRQVGGSADLARIAVAEADQTGALVLELNATVARIGDVAGMISGIASQTNLLALNATIEAARAGEAGRGFAVVAAEVKDLAGQTAKATEEIAAQIGRIQASTDQAVTAIGGITGRIQQISAVATSIAAAVEQQGAATQEIVRNISQAAMGTGEVTSNIARVAGAAEQTGAAAGEVLGAASGLSHHSETLAAEVGRFIQTVRAA</sequence>
<evidence type="ECO:0000259" key="8">
    <source>
        <dbReference type="PROSITE" id="PS50192"/>
    </source>
</evidence>
<evidence type="ECO:0000256" key="6">
    <source>
        <dbReference type="SAM" id="Phobius"/>
    </source>
</evidence>